<keyword evidence="8" id="KW-0493">Microtubule</keyword>
<reference evidence="14" key="1">
    <citation type="submission" date="2016-04" db="UniProtKB">
        <authorList>
            <consortium name="WormBaseParasite"/>
        </authorList>
    </citation>
    <scope>IDENTIFICATION</scope>
</reference>
<evidence type="ECO:0000313" key="11">
    <source>
        <dbReference type="EMBL" id="VDN60247.1"/>
    </source>
</evidence>
<dbReference type="GO" id="GO:0008017">
    <property type="term" value="F:microtubule binding"/>
    <property type="evidence" value="ECO:0007669"/>
    <property type="project" value="InterPro"/>
</dbReference>
<dbReference type="GO" id="GO:0005524">
    <property type="term" value="F:ATP binding"/>
    <property type="evidence" value="ECO:0007669"/>
    <property type="project" value="UniProtKB-UniRule"/>
</dbReference>
<dbReference type="GO" id="GO:0005874">
    <property type="term" value="C:microtubule"/>
    <property type="evidence" value="ECO:0007669"/>
    <property type="project" value="UniProtKB-KW"/>
</dbReference>
<dbReference type="Gene3D" id="3.40.850.10">
    <property type="entry name" value="Kinesin motor domain"/>
    <property type="match status" value="1"/>
</dbReference>
<dbReference type="InterPro" id="IPR027417">
    <property type="entry name" value="P-loop_NTPase"/>
</dbReference>
<keyword evidence="13" id="KW-1185">Reference proteome</keyword>
<keyword evidence="6" id="KW-0206">Cytoskeleton</keyword>
<evidence type="ECO:0000259" key="10">
    <source>
        <dbReference type="PROSITE" id="PS50067"/>
    </source>
</evidence>
<dbReference type="Proteomes" id="UP000274756">
    <property type="component" value="Unassembled WGS sequence"/>
</dbReference>
<organism evidence="12 14">
    <name type="scientific">Dracunculus medinensis</name>
    <name type="common">Guinea worm</name>
    <dbReference type="NCBI Taxonomy" id="318479"/>
    <lineage>
        <taxon>Eukaryota</taxon>
        <taxon>Metazoa</taxon>
        <taxon>Ecdysozoa</taxon>
        <taxon>Nematoda</taxon>
        <taxon>Chromadorea</taxon>
        <taxon>Rhabditida</taxon>
        <taxon>Spirurina</taxon>
        <taxon>Dracunculoidea</taxon>
        <taxon>Dracunculidae</taxon>
        <taxon>Dracunculus</taxon>
    </lineage>
</organism>
<dbReference type="Pfam" id="PF00225">
    <property type="entry name" value="Kinesin"/>
    <property type="match status" value="1"/>
</dbReference>
<dbReference type="PRINTS" id="PR00380">
    <property type="entry name" value="KINESINHEAVY"/>
</dbReference>
<evidence type="ECO:0000256" key="2">
    <source>
        <dbReference type="ARBA" id="ARBA00022741"/>
    </source>
</evidence>
<dbReference type="WBParaSite" id="DME_0000787101-mRNA-1">
    <property type="protein sequence ID" value="DME_0000787101-mRNA-1"/>
    <property type="gene ID" value="DME_0000787101"/>
</dbReference>
<name>A0A0N4UJM7_DRAME</name>
<dbReference type="GO" id="GO:0000278">
    <property type="term" value="P:mitotic cell cycle"/>
    <property type="evidence" value="ECO:0007669"/>
    <property type="project" value="TreeGrafter"/>
</dbReference>
<comment type="subcellular location">
    <subcellularLocation>
        <location evidence="1">Cytoplasm</location>
        <location evidence="1">Cytoskeleton</location>
    </subcellularLocation>
</comment>
<evidence type="ECO:0000256" key="8">
    <source>
        <dbReference type="RuleBase" id="RU000394"/>
    </source>
</evidence>
<dbReference type="SMART" id="SM00129">
    <property type="entry name" value="KISc"/>
    <property type="match status" value="1"/>
</dbReference>
<evidence type="ECO:0000256" key="4">
    <source>
        <dbReference type="ARBA" id="ARBA00023054"/>
    </source>
</evidence>
<dbReference type="SUPFAM" id="SSF52540">
    <property type="entry name" value="P-loop containing nucleoside triphosphate hydrolases"/>
    <property type="match status" value="1"/>
</dbReference>
<evidence type="ECO:0000313" key="13">
    <source>
        <dbReference type="Proteomes" id="UP000274756"/>
    </source>
</evidence>
<dbReference type="InterPro" id="IPR027640">
    <property type="entry name" value="Kinesin-like_fam"/>
</dbReference>
<keyword evidence="2 7" id="KW-0547">Nucleotide-binding</keyword>
<dbReference type="PROSITE" id="PS00411">
    <property type="entry name" value="KINESIN_MOTOR_1"/>
    <property type="match status" value="1"/>
</dbReference>
<protein>
    <recommendedName>
        <fullName evidence="8">Kinesin-like protein</fullName>
    </recommendedName>
</protein>
<reference evidence="11 13" key="2">
    <citation type="submission" date="2018-11" db="EMBL/GenBank/DDBJ databases">
        <authorList>
            <consortium name="Pathogen Informatics"/>
        </authorList>
    </citation>
    <scope>NUCLEOTIDE SEQUENCE [LARGE SCALE GENOMIC DNA]</scope>
</reference>
<dbReference type="InterPro" id="IPR019821">
    <property type="entry name" value="Kinesin_motor_CS"/>
</dbReference>
<dbReference type="GO" id="GO:0003777">
    <property type="term" value="F:microtubule motor activity"/>
    <property type="evidence" value="ECO:0007669"/>
    <property type="project" value="InterPro"/>
</dbReference>
<dbReference type="AlphaFoldDB" id="A0A0N4UJM7"/>
<evidence type="ECO:0000256" key="1">
    <source>
        <dbReference type="ARBA" id="ARBA00004245"/>
    </source>
</evidence>
<dbReference type="PANTHER" id="PTHR47968">
    <property type="entry name" value="CENTROMERE PROTEIN E"/>
    <property type="match status" value="1"/>
</dbReference>
<evidence type="ECO:0000313" key="12">
    <source>
        <dbReference type="Proteomes" id="UP000038040"/>
    </source>
</evidence>
<feature type="coiled-coil region" evidence="9">
    <location>
        <begin position="572"/>
        <end position="599"/>
    </location>
</feature>
<evidence type="ECO:0000256" key="3">
    <source>
        <dbReference type="ARBA" id="ARBA00022840"/>
    </source>
</evidence>
<feature type="domain" description="Kinesin motor" evidence="10">
    <location>
        <begin position="8"/>
        <end position="321"/>
    </location>
</feature>
<dbReference type="PROSITE" id="PS50067">
    <property type="entry name" value="KINESIN_MOTOR_2"/>
    <property type="match status" value="1"/>
</dbReference>
<dbReference type="InterPro" id="IPR036961">
    <property type="entry name" value="Kinesin_motor_dom_sf"/>
</dbReference>
<keyword evidence="5 7" id="KW-0505">Motor protein</keyword>
<gene>
    <name evidence="11" type="ORF">DME_LOCUS10220</name>
</gene>
<evidence type="ECO:0000256" key="9">
    <source>
        <dbReference type="SAM" id="Coils"/>
    </source>
</evidence>
<evidence type="ECO:0000313" key="14">
    <source>
        <dbReference type="WBParaSite" id="DME_0000787101-mRNA-1"/>
    </source>
</evidence>
<dbReference type="OrthoDB" id="21525at2759"/>
<dbReference type="GO" id="GO:0007018">
    <property type="term" value="P:microtubule-based movement"/>
    <property type="evidence" value="ECO:0007669"/>
    <property type="project" value="InterPro"/>
</dbReference>
<accession>A0A0N4UJM7</accession>
<dbReference type="EMBL" id="UYYG01001207">
    <property type="protein sequence ID" value="VDN60247.1"/>
    <property type="molecule type" value="Genomic_DNA"/>
</dbReference>
<keyword evidence="6" id="KW-0963">Cytoplasm</keyword>
<keyword evidence="4 9" id="KW-0175">Coiled coil</keyword>
<dbReference type="PANTHER" id="PTHR47968:SF75">
    <property type="entry name" value="CENTROMERE-ASSOCIATED PROTEIN E"/>
    <property type="match status" value="1"/>
</dbReference>
<sequence length="708" mass="80650">MNDSEGDSIKVVIRVRPLFSGETNEQIEWIAYDGRFMQRVNGNEIYEFDRVFDSLSNTKDIYREYVQSIIDSAINGYNGTILAYGQTASGKTHTIFGSCSEDGIIQMAIRSIFDAIASRSTSRYLLRISFIELYNEKVRDLLVDNSKDLSVKEIKEQTVIQGIKEEVITSDTSADYLIRMAYDRRVVGETTSNQRSSRSHVIIRLIIESHDALLGESSVSYISHLNIVDLAGSENSNCVSCQKERIVEGASINRSLLALLRVIQQLSDKCDHISFRDSKLTRLLKSSLGGNARTIIICSVSPLVNTETLQTLRFASRAKIIKNRPVQNKTSDDALLSRYLRMIEDLKAQLKENQRIEKNERDVANYKENLIKLKGCILYGSNFSGYQNRRKTWGGGRFICPSEFSLKENTLKEDANEASYNLSVYPSVDGGSMNSIEEFQKNCEENENASVLDYSIIGFSTCHQEIDDTLSEENRFHNRTSSTQTSTISITVSTEIEADLFSMVEKSCQCPEDNPDLPLYNDRQSFEERFKISESKNMELMNIIAAHEKKIENYLAILKVGKAKYGKIKVENYEKNALIRELEERIAILQKENDHILNYQRELLSSKVTLESIVDDGKKEIINLKTIIDKKNKDEISKNIEIEKYRIEKNEVEKKKLIFLIECNLGQRKTSLPTNPLSEIMPLDVFSPPGQSSPNLTPLSYFKKVKFK</sequence>
<evidence type="ECO:0000256" key="6">
    <source>
        <dbReference type="ARBA" id="ARBA00023212"/>
    </source>
</evidence>
<dbReference type="Proteomes" id="UP000038040">
    <property type="component" value="Unplaced"/>
</dbReference>
<feature type="binding site" evidence="7">
    <location>
        <begin position="85"/>
        <end position="92"/>
    </location>
    <ligand>
        <name>ATP</name>
        <dbReference type="ChEBI" id="CHEBI:30616"/>
    </ligand>
</feature>
<evidence type="ECO:0000256" key="5">
    <source>
        <dbReference type="ARBA" id="ARBA00023175"/>
    </source>
</evidence>
<dbReference type="InterPro" id="IPR001752">
    <property type="entry name" value="Kinesin_motor_dom"/>
</dbReference>
<dbReference type="STRING" id="318479.A0A0N4UJM7"/>
<keyword evidence="3 7" id="KW-0067">ATP-binding</keyword>
<proteinExistence type="inferred from homology"/>
<evidence type="ECO:0000256" key="7">
    <source>
        <dbReference type="PROSITE-ProRule" id="PRU00283"/>
    </source>
</evidence>
<comment type="similarity">
    <text evidence="7 8">Belongs to the TRAFAC class myosin-kinesin ATPase superfamily. Kinesin family.</text>
</comment>